<dbReference type="GO" id="GO:0001916">
    <property type="term" value="P:positive regulation of T cell mediated cytotoxicity"/>
    <property type="evidence" value="ECO:0007669"/>
    <property type="project" value="TreeGrafter"/>
</dbReference>
<accession>A0A1A6GYR1</accession>
<name>A0A1A6GYR1_NEOLE</name>
<proteinExistence type="predicted"/>
<dbReference type="OrthoDB" id="9836934at2759"/>
<keyword evidence="3" id="KW-1185">Reference proteome</keyword>
<dbReference type="PANTHER" id="PTHR16675">
    <property type="entry name" value="MHC CLASS I-RELATED"/>
    <property type="match status" value="1"/>
</dbReference>
<evidence type="ECO:0000256" key="1">
    <source>
        <dbReference type="ARBA" id="ARBA00023180"/>
    </source>
</evidence>
<dbReference type="EMBL" id="LZPO01066311">
    <property type="protein sequence ID" value="OBS70487.1"/>
    <property type="molecule type" value="Genomic_DNA"/>
</dbReference>
<reference evidence="2 3" key="1">
    <citation type="submission" date="2016-06" db="EMBL/GenBank/DDBJ databases">
        <title>The Draft Genome Sequence and Annotation of the Desert Woodrat Neotoma lepida.</title>
        <authorList>
            <person name="Campbell M."/>
            <person name="Oakeson K.F."/>
            <person name="Yandell M."/>
            <person name="Halpert J.R."/>
            <person name="Dearing D."/>
        </authorList>
    </citation>
    <scope>NUCLEOTIDE SEQUENCE [LARGE SCALE GENOMIC DNA]</scope>
    <source>
        <strain evidence="2">417</strain>
        <tissue evidence="2">Liver</tissue>
    </source>
</reference>
<evidence type="ECO:0000313" key="3">
    <source>
        <dbReference type="Proteomes" id="UP000092124"/>
    </source>
</evidence>
<evidence type="ECO:0008006" key="4">
    <source>
        <dbReference type="Google" id="ProtNLM"/>
    </source>
</evidence>
<dbReference type="GO" id="GO:0005615">
    <property type="term" value="C:extracellular space"/>
    <property type="evidence" value="ECO:0007669"/>
    <property type="project" value="TreeGrafter"/>
</dbReference>
<comment type="caution">
    <text evidence="2">The sequence shown here is derived from an EMBL/GenBank/DDBJ whole genome shotgun (WGS) entry which is preliminary data.</text>
</comment>
<dbReference type="Proteomes" id="UP000092124">
    <property type="component" value="Unassembled WGS sequence"/>
</dbReference>
<dbReference type="GO" id="GO:0002486">
    <property type="term" value="P:antigen processing and presentation of endogenous peptide antigen via MHC class I via ER pathway, TAP-independent"/>
    <property type="evidence" value="ECO:0007669"/>
    <property type="project" value="TreeGrafter"/>
</dbReference>
<dbReference type="GO" id="GO:0006955">
    <property type="term" value="P:immune response"/>
    <property type="evidence" value="ECO:0007669"/>
    <property type="project" value="TreeGrafter"/>
</dbReference>
<dbReference type="InterPro" id="IPR011162">
    <property type="entry name" value="MHC_I/II-like_Ag-recog"/>
</dbReference>
<protein>
    <recommendedName>
        <fullName evidence="4">MHC class I-like antigen recognition-like domain-containing protein</fullName>
    </recommendedName>
</protein>
<dbReference type="GO" id="GO:0002476">
    <property type="term" value="P:antigen processing and presentation of endogenous peptide antigen via MHC class Ib"/>
    <property type="evidence" value="ECO:0007669"/>
    <property type="project" value="TreeGrafter"/>
</dbReference>
<sequence>MPCVFLGVTVLAKRICDYISIQERLLEAQVLSLRQGMRTWQKLSTLGSVALVLDVQKKLLCAQWRAALTQNLHQEDVDSVAPAFRDLQAFTARLSWQELAPGLDADQKVQNKLSFSPFPRDAHSLCYTVGNSGSGSWSCEVQGQLNEETFLSYNNTKCHVFSILENRLNATMICEKQADNLKDGFNLFKEKARICCWHEVDGHFNGSLNIDLNGHKMLHVDSITGKLTEVDPESIWMEEMWEKNRDLTTSLKMTSQEDCSACLKEIMSHRDVKPEPT</sequence>
<dbReference type="InterPro" id="IPR050208">
    <property type="entry name" value="MHC_class-I_related"/>
</dbReference>
<dbReference type="STRING" id="56216.A0A1A6GYR1"/>
<gene>
    <name evidence="2" type="ORF">A6R68_00966</name>
</gene>
<feature type="non-terminal residue" evidence="2">
    <location>
        <position position="277"/>
    </location>
</feature>
<dbReference type="AlphaFoldDB" id="A0A1A6GYR1"/>
<dbReference type="Gene3D" id="3.30.500.10">
    <property type="entry name" value="MHC class I-like antigen recognition-like"/>
    <property type="match status" value="2"/>
</dbReference>
<organism evidence="2 3">
    <name type="scientific">Neotoma lepida</name>
    <name type="common">Desert woodrat</name>
    <dbReference type="NCBI Taxonomy" id="56216"/>
    <lineage>
        <taxon>Eukaryota</taxon>
        <taxon>Metazoa</taxon>
        <taxon>Chordata</taxon>
        <taxon>Craniata</taxon>
        <taxon>Vertebrata</taxon>
        <taxon>Euteleostomi</taxon>
        <taxon>Mammalia</taxon>
        <taxon>Eutheria</taxon>
        <taxon>Euarchontoglires</taxon>
        <taxon>Glires</taxon>
        <taxon>Rodentia</taxon>
        <taxon>Myomorpha</taxon>
        <taxon>Muroidea</taxon>
        <taxon>Cricetidae</taxon>
        <taxon>Neotominae</taxon>
        <taxon>Neotoma</taxon>
    </lineage>
</organism>
<evidence type="ECO:0000313" key="2">
    <source>
        <dbReference type="EMBL" id="OBS70487.1"/>
    </source>
</evidence>
<dbReference type="InterPro" id="IPR037055">
    <property type="entry name" value="MHC_I-like_Ag-recog_sf"/>
</dbReference>
<dbReference type="GO" id="GO:0009897">
    <property type="term" value="C:external side of plasma membrane"/>
    <property type="evidence" value="ECO:0007669"/>
    <property type="project" value="TreeGrafter"/>
</dbReference>
<dbReference type="SUPFAM" id="SSF54452">
    <property type="entry name" value="MHC antigen-recognition domain"/>
    <property type="match status" value="1"/>
</dbReference>
<dbReference type="PANTHER" id="PTHR16675:SF268">
    <property type="entry name" value="UL16-BINDING PROTEIN 1"/>
    <property type="match status" value="1"/>
</dbReference>
<keyword evidence="1" id="KW-0325">Glycoprotein</keyword>